<keyword evidence="1" id="KW-0677">Repeat</keyword>
<reference evidence="4 5" key="1">
    <citation type="journal article" date="2016" name="Nat. Commun.">
        <title>Extremotolerant tardigrade genome and improved radiotolerance of human cultured cells by tardigrade-unique protein.</title>
        <authorList>
            <person name="Hashimoto T."/>
            <person name="Horikawa D.D."/>
            <person name="Saito Y."/>
            <person name="Kuwahara H."/>
            <person name="Kozuka-Hata H."/>
            <person name="Shin-I T."/>
            <person name="Minakuchi Y."/>
            <person name="Ohishi K."/>
            <person name="Motoyama A."/>
            <person name="Aizu T."/>
            <person name="Enomoto A."/>
            <person name="Kondo K."/>
            <person name="Tanaka S."/>
            <person name="Hara Y."/>
            <person name="Koshikawa S."/>
            <person name="Sagara H."/>
            <person name="Miura T."/>
            <person name="Yokobori S."/>
            <person name="Miyagawa K."/>
            <person name="Suzuki Y."/>
            <person name="Kubo T."/>
            <person name="Oyama M."/>
            <person name="Kohara Y."/>
            <person name="Fujiyama A."/>
            <person name="Arakawa K."/>
            <person name="Katayama T."/>
            <person name="Toyoda A."/>
            <person name="Kunieda T."/>
        </authorList>
    </citation>
    <scope>NUCLEOTIDE SEQUENCE [LARGE SCALE GENOMIC DNA]</scope>
    <source>
        <strain evidence="4 5">YOKOZUNA-1</strain>
    </source>
</reference>
<dbReference type="InterPro" id="IPR035892">
    <property type="entry name" value="C2_domain_sf"/>
</dbReference>
<dbReference type="STRING" id="947166.A0A1D1W1W5"/>
<evidence type="ECO:0000313" key="5">
    <source>
        <dbReference type="Proteomes" id="UP000186922"/>
    </source>
</evidence>
<keyword evidence="5" id="KW-1185">Reference proteome</keyword>
<dbReference type="EMBL" id="BDGG01000015">
    <property type="protein sequence ID" value="GAV07550.1"/>
    <property type="molecule type" value="Genomic_DNA"/>
</dbReference>
<dbReference type="SMART" id="SM00239">
    <property type="entry name" value="C2"/>
    <property type="match status" value="2"/>
</dbReference>
<dbReference type="InterPro" id="IPR000008">
    <property type="entry name" value="C2_dom"/>
</dbReference>
<accession>A0A1D1W1W5</accession>
<dbReference type="GO" id="GO:0005886">
    <property type="term" value="C:plasma membrane"/>
    <property type="evidence" value="ECO:0007669"/>
    <property type="project" value="TreeGrafter"/>
</dbReference>
<dbReference type="GO" id="GO:0005544">
    <property type="term" value="F:calcium-dependent phospholipid binding"/>
    <property type="evidence" value="ECO:0007669"/>
    <property type="project" value="TreeGrafter"/>
</dbReference>
<dbReference type="GO" id="GO:0098793">
    <property type="term" value="C:presynapse"/>
    <property type="evidence" value="ECO:0007669"/>
    <property type="project" value="GOC"/>
</dbReference>
<sequence length="347" mass="39909">MIGHWISDSTHQLFYSAQDDIPEMIRSPRAKSEPSPRPPMRARQKSAGSDENVNGTTGPGGASSAAALAMSRSPEDVGEIHFSMKYDFQQNTFVVRVIEAKRLPAKDFSGFSDPYCVVSLLPKDKYRLQTKIKKRTLNPRWNESFLFEDFPIEKLKTRTLHLHVFDYDRFSRDDPIGELFIPLQDLDFSQNYDVWKPLLPPKSETKNKYGEILLSLKYNVTAGQLTINIIKCKDLRIQDIATHSSDPYVKIWLMVDGKKLEKRKTKTYMRELNPTFNEAFTFNVSMHQIRETSLLVTVMDYDKIGRNDLIGRVVLSSRSDPSAVAHWNAMLQYPKEAVSQWHVLKDT</sequence>
<dbReference type="OrthoDB" id="67700at2759"/>
<dbReference type="PANTHER" id="PTHR10024">
    <property type="entry name" value="SYNAPTOTAGMIN"/>
    <property type="match status" value="1"/>
</dbReference>
<dbReference type="PANTHER" id="PTHR10024:SF344">
    <property type="entry name" value="SYNAPTOTAGMIN-7"/>
    <property type="match status" value="1"/>
</dbReference>
<dbReference type="PROSITE" id="PS50004">
    <property type="entry name" value="C2"/>
    <property type="match status" value="2"/>
</dbReference>
<evidence type="ECO:0000259" key="3">
    <source>
        <dbReference type="PROSITE" id="PS50004"/>
    </source>
</evidence>
<comment type="caution">
    <text evidence="4">The sequence shown here is derived from an EMBL/GenBank/DDBJ whole genome shotgun (WGS) entry which is preliminary data.</text>
</comment>
<dbReference type="PRINTS" id="PR00360">
    <property type="entry name" value="C2DOMAIN"/>
</dbReference>
<dbReference type="GO" id="GO:0030424">
    <property type="term" value="C:axon"/>
    <property type="evidence" value="ECO:0007669"/>
    <property type="project" value="TreeGrafter"/>
</dbReference>
<proteinExistence type="predicted"/>
<dbReference type="Gene3D" id="2.60.40.150">
    <property type="entry name" value="C2 domain"/>
    <property type="match status" value="2"/>
</dbReference>
<dbReference type="GO" id="GO:0006906">
    <property type="term" value="P:vesicle fusion"/>
    <property type="evidence" value="ECO:0007669"/>
    <property type="project" value="TreeGrafter"/>
</dbReference>
<evidence type="ECO:0000313" key="4">
    <source>
        <dbReference type="EMBL" id="GAV07550.1"/>
    </source>
</evidence>
<feature type="compositionally biased region" description="Polar residues" evidence="2">
    <location>
        <begin position="46"/>
        <end position="56"/>
    </location>
</feature>
<gene>
    <name evidence="4" type="primary">RvY_17374</name>
    <name evidence="4" type="synonym">RvY_17374.1</name>
    <name evidence="4" type="ORF">RvY_17374-1</name>
</gene>
<feature type="region of interest" description="Disordered" evidence="2">
    <location>
        <begin position="25"/>
        <end position="70"/>
    </location>
</feature>
<dbReference type="GO" id="GO:0030276">
    <property type="term" value="F:clathrin binding"/>
    <property type="evidence" value="ECO:0007669"/>
    <property type="project" value="TreeGrafter"/>
</dbReference>
<evidence type="ECO:0000256" key="2">
    <source>
        <dbReference type="SAM" id="MobiDB-lite"/>
    </source>
</evidence>
<dbReference type="InterPro" id="IPR001565">
    <property type="entry name" value="Synaptotagmin"/>
</dbReference>
<dbReference type="Pfam" id="PF00168">
    <property type="entry name" value="C2"/>
    <property type="match status" value="2"/>
</dbReference>
<dbReference type="FunFam" id="2.60.40.150:FF:000140">
    <property type="entry name" value="synaptotagmin-7 isoform X1"/>
    <property type="match status" value="1"/>
</dbReference>
<feature type="domain" description="C2" evidence="3">
    <location>
        <begin position="76"/>
        <end position="196"/>
    </location>
</feature>
<dbReference type="PRINTS" id="PR00399">
    <property type="entry name" value="SYNAPTOTAGMN"/>
</dbReference>
<dbReference type="GO" id="GO:0048791">
    <property type="term" value="P:calcium ion-regulated exocytosis of neurotransmitter"/>
    <property type="evidence" value="ECO:0007669"/>
    <property type="project" value="TreeGrafter"/>
</dbReference>
<dbReference type="GO" id="GO:0000149">
    <property type="term" value="F:SNARE binding"/>
    <property type="evidence" value="ECO:0007669"/>
    <property type="project" value="TreeGrafter"/>
</dbReference>
<evidence type="ECO:0000256" key="1">
    <source>
        <dbReference type="ARBA" id="ARBA00022737"/>
    </source>
</evidence>
<protein>
    <recommendedName>
        <fullName evidence="3">C2 domain-containing protein</fullName>
    </recommendedName>
</protein>
<organism evidence="4 5">
    <name type="scientific">Ramazzottius varieornatus</name>
    <name type="common">Water bear</name>
    <name type="synonym">Tardigrade</name>
    <dbReference type="NCBI Taxonomy" id="947166"/>
    <lineage>
        <taxon>Eukaryota</taxon>
        <taxon>Metazoa</taxon>
        <taxon>Ecdysozoa</taxon>
        <taxon>Tardigrada</taxon>
        <taxon>Eutardigrada</taxon>
        <taxon>Parachela</taxon>
        <taxon>Hypsibioidea</taxon>
        <taxon>Ramazzottiidae</taxon>
        <taxon>Ramazzottius</taxon>
    </lineage>
</organism>
<dbReference type="GO" id="GO:0070382">
    <property type="term" value="C:exocytic vesicle"/>
    <property type="evidence" value="ECO:0007669"/>
    <property type="project" value="TreeGrafter"/>
</dbReference>
<feature type="domain" description="C2" evidence="3">
    <location>
        <begin position="208"/>
        <end position="342"/>
    </location>
</feature>
<dbReference type="AlphaFoldDB" id="A0A1D1W1W5"/>
<dbReference type="SUPFAM" id="SSF49562">
    <property type="entry name" value="C2 domain (Calcium/lipid-binding domain, CaLB)"/>
    <property type="match status" value="2"/>
</dbReference>
<dbReference type="GO" id="GO:0001786">
    <property type="term" value="F:phosphatidylserine binding"/>
    <property type="evidence" value="ECO:0007669"/>
    <property type="project" value="TreeGrafter"/>
</dbReference>
<dbReference type="GO" id="GO:0005509">
    <property type="term" value="F:calcium ion binding"/>
    <property type="evidence" value="ECO:0007669"/>
    <property type="project" value="TreeGrafter"/>
</dbReference>
<dbReference type="Proteomes" id="UP000186922">
    <property type="component" value="Unassembled WGS sequence"/>
</dbReference>
<name>A0A1D1W1W5_RAMVA</name>